<evidence type="ECO:0000313" key="3">
    <source>
        <dbReference type="Proteomes" id="UP000241818"/>
    </source>
</evidence>
<reference evidence="2 3" key="1">
    <citation type="journal article" date="2018" name="New Phytol.">
        <title>Comparative genomics and transcriptomics depict ericoid mycorrhizal fungi as versatile saprotrophs and plant mutualists.</title>
        <authorList>
            <person name="Martino E."/>
            <person name="Morin E."/>
            <person name="Grelet G.A."/>
            <person name="Kuo A."/>
            <person name="Kohler A."/>
            <person name="Daghino S."/>
            <person name="Barry K.W."/>
            <person name="Cichocki N."/>
            <person name="Clum A."/>
            <person name="Dockter R.B."/>
            <person name="Hainaut M."/>
            <person name="Kuo R.C."/>
            <person name="LaButti K."/>
            <person name="Lindahl B.D."/>
            <person name="Lindquist E.A."/>
            <person name="Lipzen A."/>
            <person name="Khouja H.R."/>
            <person name="Magnuson J."/>
            <person name="Murat C."/>
            <person name="Ohm R.A."/>
            <person name="Singer S.W."/>
            <person name="Spatafora J.W."/>
            <person name="Wang M."/>
            <person name="Veneault-Fourrey C."/>
            <person name="Henrissat B."/>
            <person name="Grigoriev I.V."/>
            <person name="Martin F.M."/>
            <person name="Perotto S."/>
        </authorList>
    </citation>
    <scope>NUCLEOTIDE SEQUENCE [LARGE SCALE GENOMIC DNA]</scope>
    <source>
        <strain evidence="2 3">ATCC 22711</strain>
    </source>
</reference>
<dbReference type="GeneID" id="36573070"/>
<evidence type="ECO:0000313" key="2">
    <source>
        <dbReference type="EMBL" id="PSS18467.1"/>
    </source>
</evidence>
<dbReference type="EMBL" id="KZ679011">
    <property type="protein sequence ID" value="PSS18467.1"/>
    <property type="molecule type" value="Genomic_DNA"/>
</dbReference>
<evidence type="ECO:0000256" key="1">
    <source>
        <dbReference type="SAM" id="MobiDB-lite"/>
    </source>
</evidence>
<dbReference type="RefSeq" id="XP_024720819.1">
    <property type="nucleotide sequence ID" value="XM_024864989.1"/>
</dbReference>
<feature type="region of interest" description="Disordered" evidence="1">
    <location>
        <begin position="100"/>
        <end position="136"/>
    </location>
</feature>
<organism evidence="2 3">
    <name type="scientific">Amorphotheca resinae ATCC 22711</name>
    <dbReference type="NCBI Taxonomy" id="857342"/>
    <lineage>
        <taxon>Eukaryota</taxon>
        <taxon>Fungi</taxon>
        <taxon>Dikarya</taxon>
        <taxon>Ascomycota</taxon>
        <taxon>Pezizomycotina</taxon>
        <taxon>Leotiomycetes</taxon>
        <taxon>Helotiales</taxon>
        <taxon>Amorphothecaceae</taxon>
        <taxon>Amorphotheca</taxon>
    </lineage>
</organism>
<gene>
    <name evidence="2" type="ORF">M430DRAFT_239799</name>
</gene>
<dbReference type="InParanoid" id="A0A2T3B1N5"/>
<protein>
    <submittedName>
        <fullName evidence="2">Uncharacterized protein</fullName>
    </submittedName>
</protein>
<proteinExistence type="predicted"/>
<keyword evidence="3" id="KW-1185">Reference proteome</keyword>
<name>A0A2T3B1N5_AMORE</name>
<dbReference type="AlphaFoldDB" id="A0A2T3B1N5"/>
<accession>A0A2T3B1N5</accession>
<sequence>MPAEVANQRPARGCLNIVRRSHSFIPVSWRSLVLQKGYVLYHDSKEKEKKKSKRILHVILLFSPESMHGTNSHSSSSSIIHYLPTRDKYAYAYARNHNHPSIHTSMSPRTEELKTNSSINQSINQPNTTSSPPASIHPSHSLLCDHVSCLSTQPSHALAMCCRASISMCQIRIWNLDTTCHRETGELPI</sequence>
<feature type="compositionally biased region" description="Low complexity" evidence="1">
    <location>
        <begin position="116"/>
        <end position="136"/>
    </location>
</feature>
<dbReference type="Proteomes" id="UP000241818">
    <property type="component" value="Unassembled WGS sequence"/>
</dbReference>